<dbReference type="Proteomes" id="UP000694925">
    <property type="component" value="Unplaced"/>
</dbReference>
<evidence type="ECO:0000313" key="7">
    <source>
        <dbReference type="RefSeq" id="XP_026672564.1"/>
    </source>
</evidence>
<gene>
    <name evidence="7" type="primary">LOC108628706</name>
</gene>
<dbReference type="Pfam" id="PF00188">
    <property type="entry name" value="CAP"/>
    <property type="match status" value="1"/>
</dbReference>
<feature type="chain" id="PRO_5042517309" evidence="4">
    <location>
        <begin position="24"/>
        <end position="230"/>
    </location>
</feature>
<feature type="signal peptide" evidence="4">
    <location>
        <begin position="1"/>
        <end position="23"/>
    </location>
</feature>
<sequence>MELLYVAVIFASFSITPITTVDCKNDVCALKGFRNVACLYVNWTLGPKCKKVYSTFMTDEEKDVAVTALNEVRMKVAMGLEKRGNPGPQPAASNMRILVWDAELAFIAQRWLNQCLFYLPNCVDVGRFEAGQFFVATAINADSFKKSNVVLIKELIEFIHSEVEHVNASMVCNYRYNPKASAFIQTIWAKTYRVGCGKIIHRTDLLDFSMMCVFGPRGNVEGQPVYQMLR</sequence>
<evidence type="ECO:0000259" key="5">
    <source>
        <dbReference type="SMART" id="SM00198"/>
    </source>
</evidence>
<reference evidence="7" key="1">
    <citation type="submission" date="2025-08" db="UniProtKB">
        <authorList>
            <consortium name="RefSeq"/>
        </authorList>
    </citation>
    <scope>IDENTIFICATION</scope>
    <source>
        <tissue evidence="7">Whole body</tissue>
    </source>
</reference>
<dbReference type="InterPro" id="IPR014044">
    <property type="entry name" value="CAP_dom"/>
</dbReference>
<proteinExistence type="predicted"/>
<evidence type="ECO:0000256" key="4">
    <source>
        <dbReference type="SAM" id="SignalP"/>
    </source>
</evidence>
<dbReference type="AlphaFoldDB" id="A0AAJ7WDV5"/>
<dbReference type="GeneID" id="108628706"/>
<name>A0AAJ7WDV5_9HYME</name>
<accession>A0AAJ7WDV5</accession>
<dbReference type="InterPro" id="IPR002413">
    <property type="entry name" value="V5_allergen-like"/>
</dbReference>
<evidence type="ECO:0000256" key="2">
    <source>
        <dbReference type="ARBA" id="ARBA00022525"/>
    </source>
</evidence>
<keyword evidence="3" id="KW-1015">Disulfide bond</keyword>
<protein>
    <submittedName>
        <fullName evidence="7">Venom allergen 3-like</fullName>
    </submittedName>
</protein>
<dbReference type="RefSeq" id="XP_026672564.1">
    <property type="nucleotide sequence ID" value="XM_026816763.1"/>
</dbReference>
<evidence type="ECO:0000313" key="6">
    <source>
        <dbReference type="Proteomes" id="UP000694925"/>
    </source>
</evidence>
<dbReference type="KEGG" id="ccal:108628706"/>
<evidence type="ECO:0000256" key="1">
    <source>
        <dbReference type="ARBA" id="ARBA00004613"/>
    </source>
</evidence>
<dbReference type="CDD" id="cd05380">
    <property type="entry name" value="CAP_euk"/>
    <property type="match status" value="1"/>
</dbReference>
<dbReference type="InterPro" id="IPR035940">
    <property type="entry name" value="CAP_sf"/>
</dbReference>
<dbReference type="PRINTS" id="PR00838">
    <property type="entry name" value="V5ALLERGEN"/>
</dbReference>
<comment type="subcellular location">
    <subcellularLocation>
        <location evidence="1">Secreted</location>
    </subcellularLocation>
</comment>
<dbReference type="GO" id="GO:0005576">
    <property type="term" value="C:extracellular region"/>
    <property type="evidence" value="ECO:0007669"/>
    <property type="project" value="UniProtKB-SubCell"/>
</dbReference>
<keyword evidence="4" id="KW-0732">Signal</keyword>
<keyword evidence="6" id="KW-1185">Reference proteome</keyword>
<keyword evidence="2" id="KW-0964">Secreted</keyword>
<dbReference type="PANTHER" id="PTHR10334">
    <property type="entry name" value="CYSTEINE-RICH SECRETORY PROTEIN-RELATED"/>
    <property type="match status" value="1"/>
</dbReference>
<organism evidence="6 7">
    <name type="scientific">Ceratina calcarata</name>
    <dbReference type="NCBI Taxonomy" id="156304"/>
    <lineage>
        <taxon>Eukaryota</taxon>
        <taxon>Metazoa</taxon>
        <taxon>Ecdysozoa</taxon>
        <taxon>Arthropoda</taxon>
        <taxon>Hexapoda</taxon>
        <taxon>Insecta</taxon>
        <taxon>Pterygota</taxon>
        <taxon>Neoptera</taxon>
        <taxon>Endopterygota</taxon>
        <taxon>Hymenoptera</taxon>
        <taxon>Apocrita</taxon>
        <taxon>Aculeata</taxon>
        <taxon>Apoidea</taxon>
        <taxon>Anthophila</taxon>
        <taxon>Apidae</taxon>
        <taxon>Ceratina</taxon>
        <taxon>Zadontomerus</taxon>
    </lineage>
</organism>
<dbReference type="PRINTS" id="PR00837">
    <property type="entry name" value="V5TPXLIKE"/>
</dbReference>
<dbReference type="SUPFAM" id="SSF55797">
    <property type="entry name" value="PR-1-like"/>
    <property type="match status" value="1"/>
</dbReference>
<dbReference type="SMART" id="SM00198">
    <property type="entry name" value="SCP"/>
    <property type="match status" value="1"/>
</dbReference>
<evidence type="ECO:0000256" key="3">
    <source>
        <dbReference type="ARBA" id="ARBA00023157"/>
    </source>
</evidence>
<feature type="domain" description="SCP" evidence="5">
    <location>
        <begin position="60"/>
        <end position="222"/>
    </location>
</feature>
<dbReference type="Gene3D" id="3.40.33.10">
    <property type="entry name" value="CAP"/>
    <property type="match status" value="1"/>
</dbReference>
<dbReference type="InterPro" id="IPR001283">
    <property type="entry name" value="CRISP-related"/>
</dbReference>